<reference evidence="1 2" key="1">
    <citation type="submission" date="2017-12" db="EMBL/GenBank/DDBJ databases">
        <title>The draft genome sequence of Brumimicrobium saltpan LHR20.</title>
        <authorList>
            <person name="Do Z.-J."/>
            <person name="Luo H.-R."/>
        </authorList>
    </citation>
    <scope>NUCLEOTIDE SEQUENCE [LARGE SCALE GENOMIC DNA]</scope>
    <source>
        <strain evidence="1 2">LHR20</strain>
    </source>
</reference>
<proteinExistence type="predicted"/>
<name>A0A2I0R5W9_9FLAO</name>
<sequence>MIKFDMKITVMKISYFLILFFGLALSSCTSKSADEQTTKHGFLEASKEIAQSYNTFDLRPYEISAAIKLPTDKSISVLHELDAFDWEILNDDQPFLIIQDWGAEDAIGHHLEKIENETASIEILEKNEHLVLYKAAEENSEHIYHAAVQHKIDEINFLFLSPKNGLTEEQLISVLAAMKSVEVYSR</sequence>
<accession>A0A2I0R5W9</accession>
<organism evidence="1 2">
    <name type="scientific">Brumimicrobium salinarum</name>
    <dbReference type="NCBI Taxonomy" id="2058658"/>
    <lineage>
        <taxon>Bacteria</taxon>
        <taxon>Pseudomonadati</taxon>
        <taxon>Bacteroidota</taxon>
        <taxon>Flavobacteriia</taxon>
        <taxon>Flavobacteriales</taxon>
        <taxon>Crocinitomicaceae</taxon>
        <taxon>Brumimicrobium</taxon>
    </lineage>
</organism>
<dbReference type="PROSITE" id="PS51257">
    <property type="entry name" value="PROKAR_LIPOPROTEIN"/>
    <property type="match status" value="1"/>
</dbReference>
<evidence type="ECO:0000313" key="1">
    <source>
        <dbReference type="EMBL" id="PKR81976.1"/>
    </source>
</evidence>
<dbReference type="Proteomes" id="UP000236654">
    <property type="component" value="Unassembled WGS sequence"/>
</dbReference>
<keyword evidence="2" id="KW-1185">Reference proteome</keyword>
<comment type="caution">
    <text evidence="1">The sequence shown here is derived from an EMBL/GenBank/DDBJ whole genome shotgun (WGS) entry which is preliminary data.</text>
</comment>
<dbReference type="EMBL" id="PJNI01000001">
    <property type="protein sequence ID" value="PKR81976.1"/>
    <property type="molecule type" value="Genomic_DNA"/>
</dbReference>
<dbReference type="AlphaFoldDB" id="A0A2I0R5W9"/>
<gene>
    <name evidence="1" type="ORF">CW751_01160</name>
</gene>
<evidence type="ECO:0000313" key="2">
    <source>
        <dbReference type="Proteomes" id="UP000236654"/>
    </source>
</evidence>
<protein>
    <submittedName>
        <fullName evidence="1">Uncharacterized protein</fullName>
    </submittedName>
</protein>